<dbReference type="Gramene" id="RZC77426">
    <property type="protein sequence ID" value="RZC77426"/>
    <property type="gene ID" value="C5167_003886"/>
</dbReference>
<dbReference type="EMBL" id="CM010723">
    <property type="protein sequence ID" value="RZC77426.1"/>
    <property type="molecule type" value="Genomic_DNA"/>
</dbReference>
<evidence type="ECO:0000313" key="3">
    <source>
        <dbReference type="Proteomes" id="UP000316621"/>
    </source>
</evidence>
<evidence type="ECO:0000256" key="1">
    <source>
        <dbReference type="ARBA" id="ARBA00022801"/>
    </source>
</evidence>
<reference evidence="2 3" key="1">
    <citation type="journal article" date="2018" name="Science">
        <title>The opium poppy genome and morphinan production.</title>
        <authorList>
            <person name="Guo L."/>
            <person name="Winzer T."/>
            <person name="Yang X."/>
            <person name="Li Y."/>
            <person name="Ning Z."/>
            <person name="He Z."/>
            <person name="Teodor R."/>
            <person name="Lu Y."/>
            <person name="Bowser T.A."/>
            <person name="Graham I.A."/>
            <person name="Ye K."/>
        </authorList>
    </citation>
    <scope>NUCLEOTIDE SEQUENCE [LARGE SCALE GENOMIC DNA]</scope>
    <source>
        <strain evidence="3">cv. HN1</strain>
        <tissue evidence="2">Leaves</tissue>
    </source>
</reference>
<organism evidence="2 3">
    <name type="scientific">Papaver somniferum</name>
    <name type="common">Opium poppy</name>
    <dbReference type="NCBI Taxonomy" id="3469"/>
    <lineage>
        <taxon>Eukaryota</taxon>
        <taxon>Viridiplantae</taxon>
        <taxon>Streptophyta</taxon>
        <taxon>Embryophyta</taxon>
        <taxon>Tracheophyta</taxon>
        <taxon>Spermatophyta</taxon>
        <taxon>Magnoliopsida</taxon>
        <taxon>Ranunculales</taxon>
        <taxon>Papaveraceae</taxon>
        <taxon>Papaveroideae</taxon>
        <taxon>Papaver</taxon>
    </lineage>
</organism>
<dbReference type="STRING" id="3469.A0A4Y7KX04"/>
<keyword evidence="1" id="KW-0378">Hydrolase</keyword>
<accession>A0A4Y7KX04</accession>
<dbReference type="PANTHER" id="PTHR42776:SF4">
    <property type="entry name" value="ACYLAMINO-ACID-RELEASING ENZYME"/>
    <property type="match status" value="1"/>
</dbReference>
<proteinExistence type="predicted"/>
<evidence type="ECO:0000313" key="2">
    <source>
        <dbReference type="EMBL" id="RZC77426.1"/>
    </source>
</evidence>
<dbReference type="Proteomes" id="UP000316621">
    <property type="component" value="Chromosome 9"/>
</dbReference>
<dbReference type="PANTHER" id="PTHR42776">
    <property type="entry name" value="SERINE PEPTIDASE S9 FAMILY MEMBER"/>
    <property type="match status" value="1"/>
</dbReference>
<evidence type="ECO:0008006" key="4">
    <source>
        <dbReference type="Google" id="ProtNLM"/>
    </source>
</evidence>
<dbReference type="GO" id="GO:0004252">
    <property type="term" value="F:serine-type endopeptidase activity"/>
    <property type="evidence" value="ECO:0007669"/>
    <property type="project" value="TreeGrafter"/>
</dbReference>
<gene>
    <name evidence="2" type="ORF">C5167_003886</name>
</gene>
<protein>
    <recommendedName>
        <fullName evidence="4">Peptidase S9 prolyl oligopeptidase catalytic domain-containing protein</fullName>
    </recommendedName>
</protein>
<sequence length="228" mass="26024">MIVLLLSNLIWYIKKITVGHRNDFESAEGYIFCLQPRWEVSCFFVCKKCCGHWDTFLFTPSKIQLDIREMIFSSFLFLFQVSSSPVEPPEIKYGYSTERKEWNWLDMSSPVSNYSMKFSIMKIPVHDASVDLPDGARTPYESICVSSKTRKSGACDLLIVILHGGPHSILLTNFNKNYPFLSTLGYSLLIRFIGIWGGGITVAARKNWIANKQLNLCRGDWLSKPAES</sequence>
<keyword evidence="3" id="KW-1185">Reference proteome</keyword>
<dbReference type="AlphaFoldDB" id="A0A4Y7KX04"/>
<feature type="non-terminal residue" evidence="2">
    <location>
        <position position="228"/>
    </location>
</feature>
<name>A0A4Y7KX04_PAPSO</name>